<dbReference type="Proteomes" id="UP000032545">
    <property type="component" value="Unassembled WGS sequence"/>
</dbReference>
<dbReference type="InterPro" id="IPR036291">
    <property type="entry name" value="NAD(P)-bd_dom_sf"/>
</dbReference>
<sequence>MPGTISRPRSILVLGGTRFVGRALVEAALADGHQVTLFHRGQTNPGLFAAAETVLGDRTRTRDLSALAERRFDIVIDVAGYDPQVVRRAVEALHGRAAHYVFISSVSVLADQDTAQNEDGDLLELGDGTPPEKLYGARKAACERLVRDAFGARALIVRPGMIVGPHDPTDRFAYWPRRFARGGRILLPGGPTDLAQFIDVRDLASWTLRSAAAGLGGVFNVTGRPLAFAAFFQACQALAGATGTPAWVPSDRLIIAGVNPWMGIPLWIAVPGCAAINQIDVSRAIAAGLTIRPLAQTLADTLAWDTARGGPAPGDEGLSEPEERRLLGELVG</sequence>
<gene>
    <name evidence="3" type="ORF">FF36_00439</name>
</gene>
<dbReference type="Gene3D" id="3.40.50.720">
    <property type="entry name" value="NAD(P)-binding Rossmann-like Domain"/>
    <property type="match status" value="1"/>
</dbReference>
<reference evidence="3 4" key="2">
    <citation type="journal article" date="2016" name="Genome Announc.">
        <title>Permanent Draft Genome Sequences for Two Variants of Frankia sp. Strain CpI1, the First Frankia Strain Isolated from Root Nodules of Comptonia peregrina.</title>
        <authorList>
            <person name="Oshone R."/>
            <person name="Hurst S.G.IV."/>
            <person name="Abebe-Akele F."/>
            <person name="Simpson S."/>
            <person name="Morris K."/>
            <person name="Thomas W.K."/>
            <person name="Tisa L.S."/>
        </authorList>
    </citation>
    <scope>NUCLEOTIDE SEQUENCE [LARGE SCALE GENOMIC DNA]</scope>
    <source>
        <strain evidence="4">CpI1-S</strain>
    </source>
</reference>
<dbReference type="PANTHER" id="PTHR43245">
    <property type="entry name" value="BIFUNCTIONAL POLYMYXIN RESISTANCE PROTEIN ARNA"/>
    <property type="match status" value="1"/>
</dbReference>
<feature type="region of interest" description="Disordered" evidence="1">
    <location>
        <begin position="309"/>
        <end position="332"/>
    </location>
</feature>
<feature type="compositionally biased region" description="Basic and acidic residues" evidence="1">
    <location>
        <begin position="321"/>
        <end position="332"/>
    </location>
</feature>
<name>A0A0D8BME4_9ACTN</name>
<evidence type="ECO:0000313" key="3">
    <source>
        <dbReference type="EMBL" id="KJE25306.1"/>
    </source>
</evidence>
<dbReference type="GO" id="GO:0047526">
    <property type="term" value="F:2'-hydroxyisoflavone reductase activity"/>
    <property type="evidence" value="ECO:0007669"/>
    <property type="project" value="UniProtKB-EC"/>
</dbReference>
<accession>A0A0D8BME4</accession>
<feature type="domain" description="NAD-dependent epimerase/dehydratase" evidence="2">
    <location>
        <begin position="11"/>
        <end position="221"/>
    </location>
</feature>
<dbReference type="AlphaFoldDB" id="A0A0D8BME4"/>
<dbReference type="Pfam" id="PF01370">
    <property type="entry name" value="Epimerase"/>
    <property type="match status" value="1"/>
</dbReference>
<dbReference type="PANTHER" id="PTHR43245:SF13">
    <property type="entry name" value="UDP-D-APIOSE_UDP-D-XYLOSE SYNTHASE 2"/>
    <property type="match status" value="1"/>
</dbReference>
<dbReference type="OrthoDB" id="7941246at2"/>
<dbReference type="PATRIC" id="fig|1502723.3.peg.487"/>
<dbReference type="EC" id="1.3.1.45" evidence="3"/>
<dbReference type="InterPro" id="IPR050177">
    <property type="entry name" value="Lipid_A_modif_metabolic_enz"/>
</dbReference>
<dbReference type="SUPFAM" id="SSF51735">
    <property type="entry name" value="NAD(P)-binding Rossmann-fold domains"/>
    <property type="match status" value="1"/>
</dbReference>
<keyword evidence="4" id="KW-1185">Reference proteome</keyword>
<evidence type="ECO:0000259" key="2">
    <source>
        <dbReference type="Pfam" id="PF01370"/>
    </source>
</evidence>
<keyword evidence="3" id="KW-0560">Oxidoreductase</keyword>
<reference evidence="4" key="1">
    <citation type="submission" date="2015-02" db="EMBL/GenBank/DDBJ databases">
        <title>Draft Genome of Frankia sp. CpI1-S.</title>
        <authorList>
            <person name="Oshone R.T."/>
            <person name="Ngom M."/>
            <person name="Ghodhbane-Gtari F."/>
            <person name="Gtari M."/>
            <person name="Morris K."/>
            <person name="Thomas K."/>
            <person name="Sen A."/>
            <person name="Tisa L.S."/>
        </authorList>
    </citation>
    <scope>NUCLEOTIDE SEQUENCE [LARGE SCALE GENOMIC DNA]</scope>
    <source>
        <strain evidence="4">CpI1-S</strain>
    </source>
</reference>
<evidence type="ECO:0000313" key="4">
    <source>
        <dbReference type="Proteomes" id="UP000032545"/>
    </source>
</evidence>
<evidence type="ECO:0000256" key="1">
    <source>
        <dbReference type="SAM" id="MobiDB-lite"/>
    </source>
</evidence>
<organism evidence="3 4">
    <name type="scientific">Frankia torreyi</name>
    <dbReference type="NCBI Taxonomy" id="1856"/>
    <lineage>
        <taxon>Bacteria</taxon>
        <taxon>Bacillati</taxon>
        <taxon>Actinomycetota</taxon>
        <taxon>Actinomycetes</taxon>
        <taxon>Frankiales</taxon>
        <taxon>Frankiaceae</taxon>
        <taxon>Frankia</taxon>
    </lineage>
</organism>
<dbReference type="InterPro" id="IPR001509">
    <property type="entry name" value="Epimerase_deHydtase"/>
</dbReference>
<dbReference type="EMBL" id="JYFN01000002">
    <property type="protein sequence ID" value="KJE25306.1"/>
    <property type="molecule type" value="Genomic_DNA"/>
</dbReference>
<proteinExistence type="predicted"/>
<comment type="caution">
    <text evidence="3">The sequence shown here is derived from an EMBL/GenBank/DDBJ whole genome shotgun (WGS) entry which is preliminary data.</text>
</comment>
<dbReference type="RefSeq" id="WP_044883196.1">
    <property type="nucleotide sequence ID" value="NZ_JYFN01000002.1"/>
</dbReference>
<protein>
    <submittedName>
        <fullName evidence="3">Nucleoside-diphosphate-sugar epimerase</fullName>
        <ecNumber evidence="3">1.3.1.45</ecNumber>
    </submittedName>
</protein>